<evidence type="ECO:0000259" key="1">
    <source>
        <dbReference type="PROSITE" id="PS50880"/>
    </source>
</evidence>
<reference evidence="2 3" key="1">
    <citation type="submission" date="2019-11" db="EMBL/GenBank/DDBJ databases">
        <authorList>
            <person name="Li J."/>
        </authorList>
    </citation>
    <scope>NUCLEOTIDE SEQUENCE [LARGE SCALE GENOMIC DNA]</scope>
    <source>
        <strain evidence="2 3">J4</strain>
    </source>
</reference>
<dbReference type="Gene3D" id="3.40.1360.10">
    <property type="match status" value="1"/>
</dbReference>
<dbReference type="PANTHER" id="PTHR39156:SF2">
    <property type="entry name" value="DNA PRIMASE (BACTERIAL TYPE) AND SMALL PRIMASE-LIKE PROTEINS"/>
    <property type="match status" value="1"/>
</dbReference>
<accession>A0A6G1X2I2</accession>
<evidence type="ECO:0000313" key="2">
    <source>
        <dbReference type="EMBL" id="MRG85152.1"/>
    </source>
</evidence>
<gene>
    <name evidence="2" type="ORF">GH754_02285</name>
</gene>
<dbReference type="GO" id="GO:0006364">
    <property type="term" value="P:rRNA processing"/>
    <property type="evidence" value="ECO:0007669"/>
    <property type="project" value="TreeGrafter"/>
</dbReference>
<sequence length="123" mass="14063">MDTEKVIIVEGRTDLKKVQPILDDDVLIICTNGTIGIDKVEEIVDNYLLDEKDVYILVDEDDSGHKLRKQLNKELPHAINLYVDRSYREVATTPDRENASILVNANINIHPQYLKGFNEDGRN</sequence>
<dbReference type="OrthoDB" id="2417742at2"/>
<comment type="caution">
    <text evidence="2">The sequence shown here is derived from an EMBL/GenBank/DDBJ whole genome shotgun (WGS) entry which is preliminary data.</text>
</comment>
<name>A0A6G1X2I2_9BACI</name>
<dbReference type="RefSeq" id="WP_153727096.1">
    <property type="nucleotide sequence ID" value="NZ_WJNH01000001.1"/>
</dbReference>
<dbReference type="SMART" id="SM00493">
    <property type="entry name" value="TOPRIM"/>
    <property type="match status" value="1"/>
</dbReference>
<organism evidence="2 3">
    <name type="scientific">Salinibacillus xinjiangensis</name>
    <dbReference type="NCBI Taxonomy" id="1229268"/>
    <lineage>
        <taxon>Bacteria</taxon>
        <taxon>Bacillati</taxon>
        <taxon>Bacillota</taxon>
        <taxon>Bacilli</taxon>
        <taxon>Bacillales</taxon>
        <taxon>Bacillaceae</taxon>
        <taxon>Salinibacillus</taxon>
    </lineage>
</organism>
<dbReference type="GO" id="GO:0043822">
    <property type="term" value="F:ribonuclease M5 activity"/>
    <property type="evidence" value="ECO:0007669"/>
    <property type="project" value="TreeGrafter"/>
</dbReference>
<protein>
    <recommendedName>
        <fullName evidence="1">Toprim domain-containing protein</fullName>
    </recommendedName>
</protein>
<feature type="domain" description="Toprim" evidence="1">
    <location>
        <begin position="4"/>
        <end position="94"/>
    </location>
</feature>
<dbReference type="InterPro" id="IPR006171">
    <property type="entry name" value="TOPRIM_dom"/>
</dbReference>
<proteinExistence type="predicted"/>
<dbReference type="Proteomes" id="UP000480185">
    <property type="component" value="Unassembled WGS sequence"/>
</dbReference>
<dbReference type="PROSITE" id="PS50880">
    <property type="entry name" value="TOPRIM"/>
    <property type="match status" value="1"/>
</dbReference>
<keyword evidence="3" id="KW-1185">Reference proteome</keyword>
<dbReference type="AlphaFoldDB" id="A0A6G1X2I2"/>
<dbReference type="EMBL" id="WJNH01000001">
    <property type="protein sequence ID" value="MRG85152.1"/>
    <property type="molecule type" value="Genomic_DNA"/>
</dbReference>
<dbReference type="SUPFAM" id="SSF110455">
    <property type="entry name" value="Toprim domain"/>
    <property type="match status" value="1"/>
</dbReference>
<dbReference type="PANTHER" id="PTHR39156">
    <property type="entry name" value="RIBONUCLEASE M5"/>
    <property type="match status" value="1"/>
</dbReference>
<dbReference type="Pfam" id="PF01751">
    <property type="entry name" value="Toprim"/>
    <property type="match status" value="1"/>
</dbReference>
<evidence type="ECO:0000313" key="3">
    <source>
        <dbReference type="Proteomes" id="UP000480185"/>
    </source>
</evidence>